<dbReference type="Proteomes" id="UP001498398">
    <property type="component" value="Unassembled WGS sequence"/>
</dbReference>
<feature type="signal peptide" evidence="2">
    <location>
        <begin position="1"/>
        <end position="32"/>
    </location>
</feature>
<accession>A0ABR1IU61</accession>
<sequence length="228" mass="24340">MYQIFSLHKQLSTITHLSVVVLLPLIISRVVAEPRNVTVDDSDPSIQYSGAWAVSQNNLDNNGSLHFTQDQSASVKFNFTGTAFYYLSPTFPFPMEAGLSISSADGSESNGNIIDGMYNRSAPSEPIRQGGETGESRVVFSSENLTNGQYEVDIGMGPTGGLAFDGFIYTVDDDSSSNGDGGSNGDGSNDDGSNDDGSKDNEAVKLINTNLKALLCVFGVGILRHLYN</sequence>
<keyword evidence="4" id="KW-1185">Reference proteome</keyword>
<proteinExistence type="predicted"/>
<gene>
    <name evidence="3" type="ORF">VKT23_018151</name>
</gene>
<evidence type="ECO:0000313" key="4">
    <source>
        <dbReference type="Proteomes" id="UP001498398"/>
    </source>
</evidence>
<protein>
    <submittedName>
        <fullName evidence="3">Uncharacterized protein</fullName>
    </submittedName>
</protein>
<evidence type="ECO:0000313" key="3">
    <source>
        <dbReference type="EMBL" id="KAK7438220.1"/>
    </source>
</evidence>
<comment type="caution">
    <text evidence="3">The sequence shown here is derived from an EMBL/GenBank/DDBJ whole genome shotgun (WGS) entry which is preliminary data.</text>
</comment>
<evidence type="ECO:0000256" key="2">
    <source>
        <dbReference type="SAM" id="SignalP"/>
    </source>
</evidence>
<keyword evidence="2" id="KW-0732">Signal</keyword>
<name>A0ABR1IU61_9AGAR</name>
<evidence type="ECO:0000256" key="1">
    <source>
        <dbReference type="SAM" id="MobiDB-lite"/>
    </source>
</evidence>
<dbReference type="Gene3D" id="2.60.120.260">
    <property type="entry name" value="Galactose-binding domain-like"/>
    <property type="match status" value="1"/>
</dbReference>
<feature type="region of interest" description="Disordered" evidence="1">
    <location>
        <begin position="175"/>
        <end position="200"/>
    </location>
</feature>
<reference evidence="3 4" key="1">
    <citation type="submission" date="2024-01" db="EMBL/GenBank/DDBJ databases">
        <title>A draft genome for the cacao thread blight pathogen Marasmiellus scandens.</title>
        <authorList>
            <person name="Baruah I.K."/>
            <person name="Leung J."/>
            <person name="Bukari Y."/>
            <person name="Amoako-Attah I."/>
            <person name="Meinhardt L.W."/>
            <person name="Bailey B.A."/>
            <person name="Cohen S.P."/>
        </authorList>
    </citation>
    <scope>NUCLEOTIDE SEQUENCE [LARGE SCALE GENOMIC DNA]</scope>
    <source>
        <strain evidence="3 4">GH-19</strain>
    </source>
</reference>
<organism evidence="3 4">
    <name type="scientific">Marasmiellus scandens</name>
    <dbReference type="NCBI Taxonomy" id="2682957"/>
    <lineage>
        <taxon>Eukaryota</taxon>
        <taxon>Fungi</taxon>
        <taxon>Dikarya</taxon>
        <taxon>Basidiomycota</taxon>
        <taxon>Agaricomycotina</taxon>
        <taxon>Agaricomycetes</taxon>
        <taxon>Agaricomycetidae</taxon>
        <taxon>Agaricales</taxon>
        <taxon>Marasmiineae</taxon>
        <taxon>Omphalotaceae</taxon>
        <taxon>Marasmiellus</taxon>
    </lineage>
</organism>
<feature type="chain" id="PRO_5046811978" evidence="2">
    <location>
        <begin position="33"/>
        <end position="228"/>
    </location>
</feature>
<dbReference type="EMBL" id="JBANRG010000080">
    <property type="protein sequence ID" value="KAK7438220.1"/>
    <property type="molecule type" value="Genomic_DNA"/>
</dbReference>